<feature type="domain" description="Smr" evidence="1">
    <location>
        <begin position="22"/>
        <end position="96"/>
    </location>
</feature>
<organism evidence="2 3">
    <name type="scientific">Cyclonatronum proteinivorum</name>
    <dbReference type="NCBI Taxonomy" id="1457365"/>
    <lineage>
        <taxon>Bacteria</taxon>
        <taxon>Pseudomonadati</taxon>
        <taxon>Balneolota</taxon>
        <taxon>Balneolia</taxon>
        <taxon>Balneolales</taxon>
        <taxon>Cyclonatronaceae</taxon>
        <taxon>Cyclonatronum</taxon>
    </lineage>
</organism>
<dbReference type="SMART" id="SM00463">
    <property type="entry name" value="SMR"/>
    <property type="match status" value="1"/>
</dbReference>
<dbReference type="InterPro" id="IPR002625">
    <property type="entry name" value="Smr_dom"/>
</dbReference>
<dbReference type="AlphaFoldDB" id="A0A345UP77"/>
<protein>
    <submittedName>
        <fullName evidence="2">Smr domain-containing protein</fullName>
    </submittedName>
</protein>
<dbReference type="Proteomes" id="UP000254808">
    <property type="component" value="Chromosome"/>
</dbReference>
<dbReference type="SUPFAM" id="SSF160443">
    <property type="entry name" value="SMR domain-like"/>
    <property type="match status" value="1"/>
</dbReference>
<keyword evidence="3" id="KW-1185">Reference proteome</keyword>
<sequence>MEEPFDDSDFPEDHELPIDGVLDLHLFRPKDVKALVPDYIEACLQTGIFELRIIHGKGTGTLRRLVHSILDKHPQVAAYYPGTGTGNWGATSVDLKKSAE</sequence>
<evidence type="ECO:0000313" key="2">
    <source>
        <dbReference type="EMBL" id="AXJ02279.1"/>
    </source>
</evidence>
<accession>A0A345UP77</accession>
<evidence type="ECO:0000259" key="1">
    <source>
        <dbReference type="PROSITE" id="PS50828"/>
    </source>
</evidence>
<dbReference type="Pfam" id="PF01713">
    <property type="entry name" value="Smr"/>
    <property type="match status" value="1"/>
</dbReference>
<dbReference type="InterPro" id="IPR036063">
    <property type="entry name" value="Smr_dom_sf"/>
</dbReference>
<dbReference type="RefSeq" id="WP_114985392.1">
    <property type="nucleotide sequence ID" value="NZ_CP027806.1"/>
</dbReference>
<dbReference type="Gene3D" id="3.30.1370.110">
    <property type="match status" value="1"/>
</dbReference>
<dbReference type="PROSITE" id="PS50828">
    <property type="entry name" value="SMR"/>
    <property type="match status" value="1"/>
</dbReference>
<gene>
    <name evidence="2" type="ORF">CYPRO_3042</name>
</gene>
<reference evidence="2 3" key="1">
    <citation type="submission" date="2018-03" db="EMBL/GenBank/DDBJ databases">
        <title>Phenotypic and genomic properties of Cyclonatronum proteinivorum gen. nov., sp. nov., a haloalkaliphilic bacteroidete from soda lakes possessing Na+-translocating rhodopsin.</title>
        <authorList>
            <person name="Toshchakov S.V."/>
            <person name="Korzhenkov A."/>
            <person name="Samarov N.I."/>
            <person name="Kublanov I.V."/>
            <person name="Muntyan M.S."/>
            <person name="Sorokin D.Y."/>
        </authorList>
    </citation>
    <scope>NUCLEOTIDE SEQUENCE [LARGE SCALE GENOMIC DNA]</scope>
    <source>
        <strain evidence="2 3">Omega</strain>
    </source>
</reference>
<name>A0A345UP77_9BACT</name>
<dbReference type="EMBL" id="CP027806">
    <property type="protein sequence ID" value="AXJ02279.1"/>
    <property type="molecule type" value="Genomic_DNA"/>
</dbReference>
<dbReference type="OrthoDB" id="1524810at2"/>
<evidence type="ECO:0000313" key="3">
    <source>
        <dbReference type="Proteomes" id="UP000254808"/>
    </source>
</evidence>
<dbReference type="KEGG" id="cprv:CYPRO_3042"/>
<proteinExistence type="predicted"/>